<dbReference type="InterPro" id="IPR001045">
    <property type="entry name" value="Spermi_synthase"/>
</dbReference>
<dbReference type="InterPro" id="IPR029063">
    <property type="entry name" value="SAM-dependent_MTases_sf"/>
</dbReference>
<dbReference type="Pfam" id="PF01564">
    <property type="entry name" value="Spermine_synth"/>
    <property type="match status" value="1"/>
</dbReference>
<feature type="compositionally biased region" description="Acidic residues" evidence="5">
    <location>
        <begin position="338"/>
        <end position="348"/>
    </location>
</feature>
<dbReference type="InterPro" id="IPR030374">
    <property type="entry name" value="PABS"/>
</dbReference>
<dbReference type="NCBIfam" id="NF002010">
    <property type="entry name" value="PRK00811.1"/>
    <property type="match status" value="1"/>
</dbReference>
<evidence type="ECO:0000256" key="2">
    <source>
        <dbReference type="ARBA" id="ARBA00022679"/>
    </source>
</evidence>
<feature type="domain" description="PABS" evidence="6">
    <location>
        <begin position="19"/>
        <end position="262"/>
    </location>
</feature>
<evidence type="ECO:0000313" key="7">
    <source>
        <dbReference type="EMBL" id="PIL30714.1"/>
    </source>
</evidence>
<dbReference type="Proteomes" id="UP000230002">
    <property type="component" value="Unassembled WGS sequence"/>
</dbReference>
<dbReference type="GO" id="GO:0015940">
    <property type="term" value="P:pantothenate biosynthetic process"/>
    <property type="evidence" value="ECO:0007669"/>
    <property type="project" value="UniProtKB-ARBA"/>
</dbReference>
<sequence>MVPAPKSMDGLKHPSINADGWFQEISPEWPGQAFCLKVKRVLHVERSLYQDVLVFESETYGNVLVLDGVVQCTERDEFAYQEMIAHLPLASHPCPRRVLVVGGGDGGVVREVLKHDSVESVVLCDIDEAVIRVSKQHLPHMSSLLSDPRVTVHVDDGLHFLSSRLTSPTPDSDAPYDVIITDCSDPSGPAAALFERPYFALLAASLAPGGHVSIQAESPWLHLPAVRALLDTARAFFPAVEYAYATVPSYPSGQIGFLVASTDGARDLRRPRARRLGAVEGARYYNAEVHRAAFVLPEFCRAFLEEGRDVRPRVAGALATPPASDELECSPRRRLDEDERAEEELGPI</sequence>
<dbReference type="HAMAP" id="MF_00198">
    <property type="entry name" value="Spermidine_synth"/>
    <property type="match status" value="1"/>
</dbReference>
<evidence type="ECO:0000313" key="8">
    <source>
        <dbReference type="Proteomes" id="UP000230002"/>
    </source>
</evidence>
<keyword evidence="8" id="KW-1185">Reference proteome</keyword>
<keyword evidence="2 3" id="KW-0808">Transferase</keyword>
<dbReference type="GO" id="GO:0008295">
    <property type="term" value="P:spermidine biosynthetic process"/>
    <property type="evidence" value="ECO:0007669"/>
    <property type="project" value="TreeGrafter"/>
</dbReference>
<feature type="region of interest" description="Disordered" evidence="5">
    <location>
        <begin position="315"/>
        <end position="348"/>
    </location>
</feature>
<dbReference type="PROSITE" id="PS01330">
    <property type="entry name" value="PABS_1"/>
    <property type="match status" value="1"/>
</dbReference>
<proteinExistence type="inferred from homology"/>
<dbReference type="FunFam" id="2.30.140.10:FF:000001">
    <property type="entry name" value="SPE3p Spermidine synthase"/>
    <property type="match status" value="1"/>
</dbReference>
<evidence type="ECO:0000256" key="3">
    <source>
        <dbReference type="PROSITE-ProRule" id="PRU00354"/>
    </source>
</evidence>
<protein>
    <recommendedName>
        <fullName evidence="6">PABS domain-containing protein</fullName>
    </recommendedName>
</protein>
<dbReference type="GO" id="GO:0004766">
    <property type="term" value="F:spermidine synthase activity"/>
    <property type="evidence" value="ECO:0007669"/>
    <property type="project" value="TreeGrafter"/>
</dbReference>
<dbReference type="PANTHER" id="PTHR11558:SF11">
    <property type="entry name" value="SPERMIDINE SYNTHASE"/>
    <property type="match status" value="1"/>
</dbReference>
<evidence type="ECO:0000256" key="1">
    <source>
        <dbReference type="ARBA" id="ARBA00007867"/>
    </source>
</evidence>
<evidence type="ECO:0000256" key="4">
    <source>
        <dbReference type="RuleBase" id="RU003836"/>
    </source>
</evidence>
<dbReference type="Gene3D" id="2.30.140.10">
    <property type="entry name" value="Spermidine synthase, tetramerisation domain"/>
    <property type="match status" value="1"/>
</dbReference>
<gene>
    <name evidence="7" type="ORF">GSI_06882</name>
</gene>
<dbReference type="AlphaFoldDB" id="A0A2G8SAC8"/>
<dbReference type="NCBIfam" id="TIGR00417">
    <property type="entry name" value="speE"/>
    <property type="match status" value="1"/>
</dbReference>
<dbReference type="OrthoDB" id="2747274at2759"/>
<dbReference type="InterPro" id="IPR037163">
    <property type="entry name" value="Spermidine_synt_N_sf"/>
</dbReference>
<dbReference type="Gene3D" id="3.40.50.150">
    <property type="entry name" value="Vaccinia Virus protein VP39"/>
    <property type="match status" value="1"/>
</dbReference>
<keyword evidence="3" id="KW-0620">Polyamine biosynthesis</keyword>
<dbReference type="FunFam" id="3.40.50.150:FF:000013">
    <property type="entry name" value="Spermidine synthase"/>
    <property type="match status" value="1"/>
</dbReference>
<name>A0A2G8SAC8_9APHY</name>
<dbReference type="InterPro" id="IPR030373">
    <property type="entry name" value="PABS_CS"/>
</dbReference>
<organism evidence="7 8">
    <name type="scientific">Ganoderma sinense ZZ0214-1</name>
    <dbReference type="NCBI Taxonomy" id="1077348"/>
    <lineage>
        <taxon>Eukaryota</taxon>
        <taxon>Fungi</taxon>
        <taxon>Dikarya</taxon>
        <taxon>Basidiomycota</taxon>
        <taxon>Agaricomycotina</taxon>
        <taxon>Agaricomycetes</taxon>
        <taxon>Polyporales</taxon>
        <taxon>Polyporaceae</taxon>
        <taxon>Ganoderma</taxon>
    </lineage>
</organism>
<dbReference type="STRING" id="1077348.A0A2G8SAC8"/>
<reference evidence="7 8" key="1">
    <citation type="journal article" date="2015" name="Sci. Rep.">
        <title>Chromosome-level genome map provides insights into diverse defense mechanisms in the medicinal fungus Ganoderma sinense.</title>
        <authorList>
            <person name="Zhu Y."/>
            <person name="Xu J."/>
            <person name="Sun C."/>
            <person name="Zhou S."/>
            <person name="Xu H."/>
            <person name="Nelson D.R."/>
            <person name="Qian J."/>
            <person name="Song J."/>
            <person name="Luo H."/>
            <person name="Xiang L."/>
            <person name="Li Y."/>
            <person name="Xu Z."/>
            <person name="Ji A."/>
            <person name="Wang L."/>
            <person name="Lu S."/>
            <person name="Hayward A."/>
            <person name="Sun W."/>
            <person name="Li X."/>
            <person name="Schwartz D.C."/>
            <person name="Wang Y."/>
            <person name="Chen S."/>
        </authorList>
    </citation>
    <scope>NUCLEOTIDE SEQUENCE [LARGE SCALE GENOMIC DNA]</scope>
    <source>
        <strain evidence="7 8">ZZ0214-1</strain>
    </source>
</reference>
<dbReference type="EMBL" id="AYKW01000013">
    <property type="protein sequence ID" value="PIL30714.1"/>
    <property type="molecule type" value="Genomic_DNA"/>
</dbReference>
<comment type="caution">
    <text evidence="7">The sequence shown here is derived from an EMBL/GenBank/DDBJ whole genome shotgun (WGS) entry which is preliminary data.</text>
</comment>
<dbReference type="PANTHER" id="PTHR11558">
    <property type="entry name" value="SPERMIDINE/SPERMINE SYNTHASE"/>
    <property type="match status" value="1"/>
</dbReference>
<evidence type="ECO:0000256" key="5">
    <source>
        <dbReference type="SAM" id="MobiDB-lite"/>
    </source>
</evidence>
<dbReference type="CDD" id="cd02440">
    <property type="entry name" value="AdoMet_MTases"/>
    <property type="match status" value="1"/>
</dbReference>
<evidence type="ECO:0000259" key="6">
    <source>
        <dbReference type="PROSITE" id="PS51006"/>
    </source>
</evidence>
<dbReference type="SUPFAM" id="SSF53335">
    <property type="entry name" value="S-adenosyl-L-methionine-dependent methyltransferases"/>
    <property type="match status" value="1"/>
</dbReference>
<dbReference type="Pfam" id="PF17284">
    <property type="entry name" value="Spermine_synt_N"/>
    <property type="match status" value="1"/>
</dbReference>
<dbReference type="GO" id="GO:0005829">
    <property type="term" value="C:cytosol"/>
    <property type="evidence" value="ECO:0007669"/>
    <property type="project" value="TreeGrafter"/>
</dbReference>
<accession>A0A2G8SAC8</accession>
<dbReference type="PROSITE" id="PS51006">
    <property type="entry name" value="PABS_2"/>
    <property type="match status" value="1"/>
</dbReference>
<dbReference type="InterPro" id="IPR035246">
    <property type="entry name" value="Spermidine_synt_N"/>
</dbReference>
<comment type="similarity">
    <text evidence="1 4">Belongs to the spermidine/spermine synthase family.</text>
</comment>
<feature type="active site" description="Proton acceptor" evidence="3">
    <location>
        <position position="182"/>
    </location>
</feature>